<evidence type="ECO:0008006" key="4">
    <source>
        <dbReference type="Google" id="ProtNLM"/>
    </source>
</evidence>
<dbReference type="PANTHER" id="PTHR40076">
    <property type="entry name" value="MEMBRANE PROTEIN-RELATED"/>
    <property type="match status" value="1"/>
</dbReference>
<gene>
    <name evidence="2" type="ORF">A9Y57_01892</name>
</gene>
<keyword evidence="1" id="KW-1133">Transmembrane helix</keyword>
<evidence type="ECO:0000313" key="3">
    <source>
        <dbReference type="Proteomes" id="UP000217465"/>
    </source>
</evidence>
<accession>A0A854WAD9</accession>
<feature type="transmembrane region" description="Helical" evidence="1">
    <location>
        <begin position="21"/>
        <end position="44"/>
    </location>
</feature>
<dbReference type="InterPro" id="IPR010380">
    <property type="entry name" value="DUF975"/>
</dbReference>
<organism evidence="2 3">
    <name type="scientific">Streptococcus parauberis</name>
    <dbReference type="NCBI Taxonomy" id="1348"/>
    <lineage>
        <taxon>Bacteria</taxon>
        <taxon>Bacillati</taxon>
        <taxon>Bacillota</taxon>
        <taxon>Bacilli</taxon>
        <taxon>Lactobacillales</taxon>
        <taxon>Streptococcaceae</taxon>
        <taxon>Streptococcus</taxon>
    </lineage>
</organism>
<evidence type="ECO:0000256" key="1">
    <source>
        <dbReference type="SAM" id="Phobius"/>
    </source>
</evidence>
<dbReference type="RefSeq" id="WP_096633895.1">
    <property type="nucleotide sequence ID" value="NZ_JAYEVX010000003.1"/>
</dbReference>
<feature type="transmembrane region" description="Helical" evidence="1">
    <location>
        <begin position="64"/>
        <end position="85"/>
    </location>
</feature>
<dbReference type="AlphaFoldDB" id="A0A854WAD9"/>
<dbReference type="Pfam" id="PF06161">
    <property type="entry name" value="DUF975"/>
    <property type="match status" value="1"/>
</dbReference>
<proteinExistence type="predicted"/>
<keyword evidence="1" id="KW-0812">Transmembrane</keyword>
<feature type="transmembrane region" description="Helical" evidence="1">
    <location>
        <begin position="116"/>
        <end position="140"/>
    </location>
</feature>
<keyword evidence="1" id="KW-0472">Membrane</keyword>
<feature type="transmembrane region" description="Helical" evidence="1">
    <location>
        <begin position="183"/>
        <end position="207"/>
    </location>
</feature>
<sequence>MKSRSELKRQAKDSLKGNWKWALLTLSLPTAIVTVIYMVAYIAVMLNYGSTDMNGNTTLTTTGTVLAFLILVIFSLVIVGLYSGITKGSMDLIRNQKQDSKKTVLFGFTPKHYTNFFILNILIAVFTFLWRLLLVIPGIIKGLAYSQAPYVMVDRLVSGLDGKPLESITRSRELMDGHKWRYFVLQLSFIGWAILASLSAGIGYFFLIPYVMATNAAFYDDVLVDKGLNSFTKKLDPEPSPKDIVESKEEIVKDVPLMGQPEVKDVIVK</sequence>
<reference evidence="2 3" key="1">
    <citation type="submission" date="2016-06" db="EMBL/GenBank/DDBJ databases">
        <authorList>
            <person name="Haines A.N."/>
            <person name="Council K.R."/>
        </authorList>
    </citation>
    <scope>NUCLEOTIDE SEQUENCE [LARGE SCALE GENOMIC DNA]</scope>
    <source>
        <strain evidence="2 3">SP158-29</strain>
    </source>
</reference>
<dbReference type="EMBL" id="NSGR01000010">
    <property type="protein sequence ID" value="PCH10603.1"/>
    <property type="molecule type" value="Genomic_DNA"/>
</dbReference>
<dbReference type="PANTHER" id="PTHR40076:SF1">
    <property type="entry name" value="MEMBRANE PROTEIN"/>
    <property type="match status" value="1"/>
</dbReference>
<comment type="caution">
    <text evidence="2">The sequence shown here is derived from an EMBL/GenBank/DDBJ whole genome shotgun (WGS) entry which is preliminary data.</text>
</comment>
<name>A0A854WAD9_9STRE</name>
<evidence type="ECO:0000313" key="2">
    <source>
        <dbReference type="EMBL" id="PCH10603.1"/>
    </source>
</evidence>
<dbReference type="Proteomes" id="UP000217465">
    <property type="component" value="Unassembled WGS sequence"/>
</dbReference>
<protein>
    <recommendedName>
        <fullName evidence="4">Integral membrane protein</fullName>
    </recommendedName>
</protein>